<organism evidence="1 2">
    <name type="scientific">Peronospora matthiolae</name>
    <dbReference type="NCBI Taxonomy" id="2874970"/>
    <lineage>
        <taxon>Eukaryota</taxon>
        <taxon>Sar</taxon>
        <taxon>Stramenopiles</taxon>
        <taxon>Oomycota</taxon>
        <taxon>Peronosporomycetes</taxon>
        <taxon>Peronosporales</taxon>
        <taxon>Peronosporaceae</taxon>
        <taxon>Peronospora</taxon>
    </lineage>
</organism>
<gene>
    <name evidence="1" type="ORF">PM001_LOCUS13403</name>
</gene>
<proteinExistence type="predicted"/>
<evidence type="ECO:0000313" key="2">
    <source>
        <dbReference type="Proteomes" id="UP001162060"/>
    </source>
</evidence>
<dbReference type="EMBL" id="CAKLBY020000121">
    <property type="protein sequence ID" value="CAK7928253.1"/>
    <property type="molecule type" value="Genomic_DNA"/>
</dbReference>
<protein>
    <submittedName>
        <fullName evidence="1">Uncharacterized protein</fullName>
    </submittedName>
</protein>
<sequence length="31" mass="3364">MLQEAAHVISTELVWPVVIRNIAGFRSPTGA</sequence>
<accession>A0AAV1U2Y1</accession>
<reference evidence="1" key="1">
    <citation type="submission" date="2024-01" db="EMBL/GenBank/DDBJ databases">
        <authorList>
            <person name="Webb A."/>
        </authorList>
    </citation>
    <scope>NUCLEOTIDE SEQUENCE</scope>
    <source>
        <strain evidence="1">Pm1</strain>
    </source>
</reference>
<comment type="caution">
    <text evidence="1">The sequence shown here is derived from an EMBL/GenBank/DDBJ whole genome shotgun (WGS) entry which is preliminary data.</text>
</comment>
<name>A0AAV1U2Y1_9STRA</name>
<dbReference type="Proteomes" id="UP001162060">
    <property type="component" value="Unassembled WGS sequence"/>
</dbReference>
<evidence type="ECO:0000313" key="1">
    <source>
        <dbReference type="EMBL" id="CAK7928253.1"/>
    </source>
</evidence>
<dbReference type="AlphaFoldDB" id="A0AAV1U2Y1"/>